<dbReference type="Proteomes" id="UP000823868">
    <property type="component" value="Unassembled WGS sequence"/>
</dbReference>
<reference evidence="4" key="1">
    <citation type="journal article" date="2021" name="PeerJ">
        <title>Extensive microbial diversity within the chicken gut microbiome revealed by metagenomics and culture.</title>
        <authorList>
            <person name="Gilroy R."/>
            <person name="Ravi A."/>
            <person name="Getino M."/>
            <person name="Pursley I."/>
            <person name="Horton D.L."/>
            <person name="Alikhan N.F."/>
            <person name="Baker D."/>
            <person name="Gharbi K."/>
            <person name="Hall N."/>
            <person name="Watson M."/>
            <person name="Adriaenssens E.M."/>
            <person name="Foster-Nyarko E."/>
            <person name="Jarju S."/>
            <person name="Secka A."/>
            <person name="Antonio M."/>
            <person name="Oren A."/>
            <person name="Chaudhuri R.R."/>
            <person name="La Ragione R."/>
            <person name="Hildebrand F."/>
            <person name="Pallen M.J."/>
        </authorList>
    </citation>
    <scope>NUCLEOTIDE SEQUENCE</scope>
    <source>
        <strain evidence="4">ChiBcec16_6824</strain>
    </source>
</reference>
<reference evidence="4" key="2">
    <citation type="submission" date="2021-04" db="EMBL/GenBank/DDBJ databases">
        <authorList>
            <person name="Gilroy R."/>
        </authorList>
    </citation>
    <scope>NUCLEOTIDE SEQUENCE</scope>
    <source>
        <strain evidence="4">ChiBcec16_6824</strain>
    </source>
</reference>
<feature type="domain" description="Copper amine oxidase-like N-terminal" evidence="3">
    <location>
        <begin position="39"/>
        <end position="150"/>
    </location>
</feature>
<evidence type="ECO:0000256" key="2">
    <source>
        <dbReference type="SAM" id="SignalP"/>
    </source>
</evidence>
<feature type="compositionally biased region" description="Polar residues" evidence="1">
    <location>
        <begin position="468"/>
        <end position="479"/>
    </location>
</feature>
<feature type="signal peptide" evidence="2">
    <location>
        <begin position="1"/>
        <end position="28"/>
    </location>
</feature>
<feature type="region of interest" description="Disordered" evidence="1">
    <location>
        <begin position="444"/>
        <end position="479"/>
    </location>
</feature>
<dbReference type="Gene3D" id="3.30.457.10">
    <property type="entry name" value="Copper amine oxidase-like, N-terminal domain"/>
    <property type="match status" value="1"/>
</dbReference>
<dbReference type="SUPFAM" id="SSF55383">
    <property type="entry name" value="Copper amine oxidase, domain N"/>
    <property type="match status" value="1"/>
</dbReference>
<comment type="caution">
    <text evidence="4">The sequence shown here is derived from an EMBL/GenBank/DDBJ whole genome shotgun (WGS) entry which is preliminary data.</text>
</comment>
<gene>
    <name evidence="4" type="ORF">H9841_03825</name>
</gene>
<evidence type="ECO:0000313" key="5">
    <source>
        <dbReference type="Proteomes" id="UP000823868"/>
    </source>
</evidence>
<organism evidence="4 5">
    <name type="scientific">Candidatus Flavonifractor merdigallinarum</name>
    <dbReference type="NCBI Taxonomy" id="2838589"/>
    <lineage>
        <taxon>Bacteria</taxon>
        <taxon>Bacillati</taxon>
        <taxon>Bacillota</taxon>
        <taxon>Clostridia</taxon>
        <taxon>Eubacteriales</taxon>
        <taxon>Oscillospiraceae</taxon>
        <taxon>Flavonifractor</taxon>
    </lineage>
</organism>
<name>A0A9D2BXC4_9FIRM</name>
<dbReference type="InterPro" id="IPR036582">
    <property type="entry name" value="Mao_N_sf"/>
</dbReference>
<keyword evidence="2" id="KW-0732">Signal</keyword>
<dbReference type="Pfam" id="PF07833">
    <property type="entry name" value="Cu_amine_oxidN1"/>
    <property type="match status" value="1"/>
</dbReference>
<protein>
    <submittedName>
        <fullName evidence="4">Copper amine oxidase N-terminal domain-containing protein</fullName>
    </submittedName>
</protein>
<dbReference type="InterPro" id="IPR012854">
    <property type="entry name" value="Cu_amine_oxidase-like_N"/>
</dbReference>
<evidence type="ECO:0000256" key="1">
    <source>
        <dbReference type="SAM" id="MobiDB-lite"/>
    </source>
</evidence>
<evidence type="ECO:0000313" key="4">
    <source>
        <dbReference type="EMBL" id="HIY21016.1"/>
    </source>
</evidence>
<evidence type="ECO:0000259" key="3">
    <source>
        <dbReference type="Pfam" id="PF07833"/>
    </source>
</evidence>
<accession>A0A9D2BXC4</accession>
<dbReference type="EMBL" id="DXDX01000071">
    <property type="protein sequence ID" value="HIY21016.1"/>
    <property type="molecule type" value="Genomic_DNA"/>
</dbReference>
<feature type="chain" id="PRO_5038669331" evidence="2">
    <location>
        <begin position="29"/>
        <end position="479"/>
    </location>
</feature>
<dbReference type="AlphaFoldDB" id="A0A9D2BXC4"/>
<sequence length="479" mass="50953">MMKKMYQRMGAVGTAAVLTAALTVPAFAAESSNGIAVQLNGENVAFTDAAPVVNQGRTFLPFRAVFEAMGVQVSNEGNTITAVRGDKTLQMTIGSTTATVTEGGKTSTITMDVAPYVDSATWRTYVPVRFAAEAFGCNVGWDADDQTVLIVDMDKLFGDATFTKMDNYISYLYKQQEGKNQATNGTVSLAAGVNKALIGSEEDLNLKMNGTVTGISSTTASQMAVELDLSDLAPLLAGDPAALGEEGLAQLKDSLAKTQLEVRMDVNTGKLYFYAPMLEAVQGGSGWYSLDLNALMKQSGLDFTQLVTMSAQNFSLEDTLRTALSVLPLDDKDVDYTVLSTLADTYVQLFGDSAFTQNGDTYTATYTQNVDGVDMTYTTVLTAQGEDIVSMQMNMDMAANAEGMNMNMGFKVYADSTKSTMDMNLDVSGLVTVTFNMDLGYQATDKAPETGLPEGVTATPLDGMVPTAASTNEVASPAR</sequence>
<proteinExistence type="predicted"/>